<keyword evidence="5" id="KW-0808">Transferase</keyword>
<dbReference type="RefSeq" id="WP_012500074.1">
    <property type="nucleotide sequence ID" value="NC_011026.1"/>
</dbReference>
<evidence type="ECO:0000256" key="2">
    <source>
        <dbReference type="ARBA" id="ARBA00004370"/>
    </source>
</evidence>
<evidence type="ECO:0000313" key="10">
    <source>
        <dbReference type="EMBL" id="ACF13990.1"/>
    </source>
</evidence>
<dbReference type="GO" id="GO:0016020">
    <property type="term" value="C:membrane"/>
    <property type="evidence" value="ECO:0007669"/>
    <property type="project" value="UniProtKB-SubCell"/>
</dbReference>
<dbReference type="Proteomes" id="UP000001208">
    <property type="component" value="Chromosome"/>
</dbReference>
<dbReference type="Pfam" id="PF00512">
    <property type="entry name" value="HisKA"/>
    <property type="match status" value="1"/>
</dbReference>
<keyword evidence="7" id="KW-1133">Transmembrane helix</keyword>
<feature type="transmembrane region" description="Helical" evidence="7">
    <location>
        <begin position="264"/>
        <end position="286"/>
    </location>
</feature>
<dbReference type="InterPro" id="IPR003660">
    <property type="entry name" value="HAMP_dom"/>
</dbReference>
<dbReference type="SUPFAM" id="SSF55874">
    <property type="entry name" value="ATPase domain of HSP90 chaperone/DNA topoisomerase II/histidine kinase"/>
    <property type="match status" value="1"/>
</dbReference>
<keyword evidence="7" id="KW-0812">Transmembrane</keyword>
<evidence type="ECO:0000313" key="11">
    <source>
        <dbReference type="Proteomes" id="UP000001208"/>
    </source>
</evidence>
<dbReference type="AlphaFoldDB" id="B3QS45"/>
<dbReference type="InterPro" id="IPR003594">
    <property type="entry name" value="HATPase_dom"/>
</dbReference>
<dbReference type="Gene3D" id="3.30.565.10">
    <property type="entry name" value="Histidine kinase-like ATPase, C-terminal domain"/>
    <property type="match status" value="1"/>
</dbReference>
<dbReference type="InterPro" id="IPR036097">
    <property type="entry name" value="HisK_dim/P_sf"/>
</dbReference>
<dbReference type="InterPro" id="IPR005467">
    <property type="entry name" value="His_kinase_dom"/>
</dbReference>
<evidence type="ECO:0000256" key="5">
    <source>
        <dbReference type="ARBA" id="ARBA00022679"/>
    </source>
</evidence>
<feature type="domain" description="Histidine kinase" evidence="8">
    <location>
        <begin position="479"/>
        <end position="696"/>
    </location>
</feature>
<dbReference type="HOGENOM" id="CLU_393152_0_0_10"/>
<keyword evidence="7" id="KW-0472">Membrane</keyword>
<reference evidence="10 11" key="1">
    <citation type="submission" date="2008-06" db="EMBL/GenBank/DDBJ databases">
        <title>Complete sequence of Chloroherpeton thalassium ATCC 35110.</title>
        <authorList>
            <consortium name="US DOE Joint Genome Institute"/>
            <person name="Lucas S."/>
            <person name="Copeland A."/>
            <person name="Lapidus A."/>
            <person name="Glavina del Rio T."/>
            <person name="Dalin E."/>
            <person name="Tice H."/>
            <person name="Bruce D."/>
            <person name="Goodwin L."/>
            <person name="Pitluck S."/>
            <person name="Schmutz J."/>
            <person name="Larimer F."/>
            <person name="Land M."/>
            <person name="Hauser L."/>
            <person name="Kyrpides N."/>
            <person name="Mikhailova N."/>
            <person name="Liu Z."/>
            <person name="Li T."/>
            <person name="Zhao F."/>
            <person name="Overmann J."/>
            <person name="Bryant D.A."/>
            <person name="Richardson P."/>
        </authorList>
    </citation>
    <scope>NUCLEOTIDE SEQUENCE [LARGE SCALE GENOMIC DNA]</scope>
    <source>
        <strain evidence="11">ATCC 35110 / GB-78</strain>
    </source>
</reference>
<dbReference type="SMART" id="SM00388">
    <property type="entry name" value="HisKA"/>
    <property type="match status" value="1"/>
</dbReference>
<dbReference type="GO" id="GO:0000155">
    <property type="term" value="F:phosphorelay sensor kinase activity"/>
    <property type="evidence" value="ECO:0007669"/>
    <property type="project" value="InterPro"/>
</dbReference>
<evidence type="ECO:0000259" key="8">
    <source>
        <dbReference type="PROSITE" id="PS50109"/>
    </source>
</evidence>
<dbReference type="InterPro" id="IPR003661">
    <property type="entry name" value="HisK_dim/P_dom"/>
</dbReference>
<dbReference type="PANTHER" id="PTHR43547">
    <property type="entry name" value="TWO-COMPONENT HISTIDINE KINASE"/>
    <property type="match status" value="1"/>
</dbReference>
<keyword evidence="6 10" id="KW-0418">Kinase</keyword>
<dbReference type="Gene3D" id="6.10.340.10">
    <property type="match status" value="1"/>
</dbReference>
<proteinExistence type="predicted"/>
<evidence type="ECO:0000256" key="4">
    <source>
        <dbReference type="ARBA" id="ARBA00022553"/>
    </source>
</evidence>
<keyword evidence="4" id="KW-0597">Phosphoprotein</keyword>
<gene>
    <name evidence="10" type="ordered locus">Ctha_1531</name>
</gene>
<dbReference type="PRINTS" id="PR00344">
    <property type="entry name" value="BCTRLSENSOR"/>
</dbReference>
<dbReference type="SUPFAM" id="SSF47384">
    <property type="entry name" value="Homodimeric domain of signal transducing histidine kinase"/>
    <property type="match status" value="1"/>
</dbReference>
<dbReference type="Pfam" id="PF02518">
    <property type="entry name" value="HATPase_c"/>
    <property type="match status" value="1"/>
</dbReference>
<comment type="subcellular location">
    <subcellularLocation>
        <location evidence="2">Membrane</location>
    </subcellularLocation>
</comment>
<organism evidence="10 11">
    <name type="scientific">Chloroherpeton thalassium (strain ATCC 35110 / GB-78)</name>
    <dbReference type="NCBI Taxonomy" id="517418"/>
    <lineage>
        <taxon>Bacteria</taxon>
        <taxon>Pseudomonadati</taxon>
        <taxon>Chlorobiota</taxon>
        <taxon>Chlorobiia</taxon>
        <taxon>Chlorobiales</taxon>
        <taxon>Chloroherpetonaceae</taxon>
        <taxon>Chloroherpeton</taxon>
    </lineage>
</organism>
<feature type="transmembrane region" description="Helical" evidence="7">
    <location>
        <begin position="12"/>
        <end position="36"/>
    </location>
</feature>
<dbReference type="PROSITE" id="PS50109">
    <property type="entry name" value="HIS_KIN"/>
    <property type="match status" value="1"/>
</dbReference>
<dbReference type="EC" id="2.7.13.3" evidence="3"/>
<dbReference type="CDD" id="cd00082">
    <property type="entry name" value="HisKA"/>
    <property type="match status" value="1"/>
</dbReference>
<dbReference type="PANTHER" id="PTHR43547:SF2">
    <property type="entry name" value="HYBRID SIGNAL TRANSDUCTION HISTIDINE KINASE C"/>
    <property type="match status" value="1"/>
</dbReference>
<dbReference type="InterPro" id="IPR004358">
    <property type="entry name" value="Sig_transdc_His_kin-like_C"/>
</dbReference>
<dbReference type="EMBL" id="CP001100">
    <property type="protein sequence ID" value="ACF13990.1"/>
    <property type="molecule type" value="Genomic_DNA"/>
</dbReference>
<evidence type="ECO:0000256" key="1">
    <source>
        <dbReference type="ARBA" id="ARBA00000085"/>
    </source>
</evidence>
<dbReference type="PROSITE" id="PS50885">
    <property type="entry name" value="HAMP"/>
    <property type="match status" value="1"/>
</dbReference>
<dbReference type="KEGG" id="cts:Ctha_1531"/>
<dbReference type="STRING" id="517418.Ctha_1531"/>
<feature type="domain" description="HAMP" evidence="9">
    <location>
        <begin position="288"/>
        <end position="340"/>
    </location>
</feature>
<name>B3QS45_CHLT3</name>
<dbReference type="InterPro" id="IPR036890">
    <property type="entry name" value="HATPase_C_sf"/>
</dbReference>
<dbReference type="FunFam" id="3.30.565.10:FF:000006">
    <property type="entry name" value="Sensor histidine kinase WalK"/>
    <property type="match status" value="1"/>
</dbReference>
<accession>B3QS45</accession>
<protein>
    <recommendedName>
        <fullName evidence="3">histidine kinase</fullName>
        <ecNumber evidence="3">2.7.13.3</ecNumber>
    </recommendedName>
</protein>
<sequence length="701" mass="79779">MSFFSKFSLRNRIFLLVGSLLIGSILIIWLGVFPHYEKLVIQERMTIISEQQQYAVENADRQLSYWAGTVRYLTETLASRPEAFESTLKNEIALNPDIIKVRVLALNTNEELEAQNTNYPRLNFSLPSLEWYKLKAIDGLDIAYVPKSDSLPAIFTLKQQIEIDDTPFSLNCFFDASAFQEGVSNIPIGKGLFVRMLSPGRNLFETEPTLQFPDLKNIGQVTSIKAVVHGGRKWQVLIAPFSQAPFDLLLAVPESLIAQPAKQLLFFSSMFAIGIAVLMIGVGWAASHQVTKPVMKLAAAVEPMSQLDFSQPIKKPELPELISLYEVIEAMRGSLDRYKKLNVEKLIVEEWKNRFLMTYTPDMIAIGDENGKFTFKNKRFSELLQELQLPETLTKNDFFSIPSMEINREVHQEEEIKSFHLKMRQVEFSVAPAETIYHFALQDVALFSEQKESKGFLMILHDLTNERDLERIKLETLGIIVHELRSPLMGIIGFSDLMLSQEYEHDTRKQYLEAIYKSGSKLSDLVDRFLNVLRMESGQMDILTSPVQLIPIVESLVLSLDAQAQKKSVKFVCTYESEIPEILASEELMREALQNLMTNAIKYGGKNRTVEITLKREDNFVIFSITDYGYGIPPEAQDKLFTKFYRVENEKTKNEKGTGLGLAYVKEIVTRHHGKITLESRPEIGCCFTITLPVGNMASEK</sequence>
<dbReference type="CDD" id="cd00075">
    <property type="entry name" value="HATPase"/>
    <property type="match status" value="1"/>
</dbReference>
<keyword evidence="11" id="KW-1185">Reference proteome</keyword>
<dbReference type="SMART" id="SM00387">
    <property type="entry name" value="HATPase_c"/>
    <property type="match status" value="1"/>
</dbReference>
<evidence type="ECO:0000259" key="9">
    <source>
        <dbReference type="PROSITE" id="PS50885"/>
    </source>
</evidence>
<dbReference type="Gene3D" id="1.10.287.130">
    <property type="match status" value="1"/>
</dbReference>
<comment type="catalytic activity">
    <reaction evidence="1">
        <text>ATP + protein L-histidine = ADP + protein N-phospho-L-histidine.</text>
        <dbReference type="EC" id="2.7.13.3"/>
    </reaction>
</comment>
<dbReference type="eggNOG" id="COG5002">
    <property type="taxonomic scope" value="Bacteria"/>
</dbReference>
<evidence type="ECO:0000256" key="3">
    <source>
        <dbReference type="ARBA" id="ARBA00012438"/>
    </source>
</evidence>
<evidence type="ECO:0000256" key="7">
    <source>
        <dbReference type="SAM" id="Phobius"/>
    </source>
</evidence>
<dbReference type="OrthoDB" id="9813151at2"/>
<dbReference type="Gene3D" id="3.30.450.20">
    <property type="entry name" value="PAS domain"/>
    <property type="match status" value="1"/>
</dbReference>
<evidence type="ECO:0000256" key="6">
    <source>
        <dbReference type="ARBA" id="ARBA00022777"/>
    </source>
</evidence>